<keyword evidence="4" id="KW-1185">Reference proteome</keyword>
<accession>A0A8B7CBD4</accession>
<keyword evidence="1" id="KW-0802">TPR repeat</keyword>
<feature type="repeat" description="TPR" evidence="1">
    <location>
        <begin position="230"/>
        <end position="263"/>
    </location>
</feature>
<dbReference type="SUPFAM" id="SSF47473">
    <property type="entry name" value="EF-hand"/>
    <property type="match status" value="1"/>
</dbReference>
<evidence type="ECO:0000313" key="5">
    <source>
        <dbReference type="RefSeq" id="XP_008795573.2"/>
    </source>
</evidence>
<dbReference type="Proteomes" id="UP000228380">
    <property type="component" value="Unplaced"/>
</dbReference>
<dbReference type="PROSITE" id="PS50293">
    <property type="entry name" value="TPR_REGION"/>
    <property type="match status" value="2"/>
</dbReference>
<sequence>MATARGGASPARREKVRRIFERFDANGDGGLDRSEMAALVAAVNPSVHFTPAQNDAILDEVFRSYADFVPDPSVGLSLAGLLRTYDDGAGDVDRDFAALSILDPETDPNPNPSPAGDPDLAPDPHPRLAPAWVSYPNHGIAHESTWRVVEELEFAIRSRIKASCSNVIAKDSILFDGFSDNGWSTDLSRELDRSGVFVRDENCMEFRAFLKQLKEIRDKVDRAPTMEEAFDGHMAIGRTLYDRKLLPEALESFRRAAELRPSDVRPHFRIGNTLWLLGRPLEAKESYLIALESAETDSVQWSSLLPQIHVNLGIVMEGEGLLINASEQYREAAILCPTHYRALKLLGSALFGVGQYAAAEKALEEAVLLKSDYADAHCDLGSVLHAIGDDERAVLAFQKAIDLKPNHLDALYNLGGLFKDVGRYHRAAEMYGRVLAVQPDHWRAQLNRAVSMLGAGEAEEAKKALAEAFKMTKRVELYDAIVHLKQLQRKSQVDGLGWVVVDAAKFKLANEKTTDRKCVADALWIREIQKMTKLGRCDVALWKKEMEGTEVPVSYAGNGVPQRSIQKAALEVLLRKLLSNLKVESFQGSVKAIDEKIWAVLDVAGSGKVDLGMFFAIIAPICAGPPEKRKRAAFDALSWRPMKNEAQGQIAKVDSSVYFRYLRVIYFCSQGFTDLMEVHGGEEENAKISFREFLAMFDDMDHGFGILSTLVKLEAGDRVHQSRYSCAVCQYRISGLMFKETTSRFCLCSSCYSECKVPSAYEKEEYRFKECQIE</sequence>
<feature type="region of interest" description="Disordered" evidence="2">
    <location>
        <begin position="102"/>
        <end position="127"/>
    </location>
</feature>
<name>A0A8B7CBD4_PHODC</name>
<dbReference type="GO" id="GO:0005509">
    <property type="term" value="F:calcium ion binding"/>
    <property type="evidence" value="ECO:0007669"/>
    <property type="project" value="InterPro"/>
</dbReference>
<dbReference type="AlphaFoldDB" id="A0A8B7CBD4"/>
<feature type="repeat" description="TPR" evidence="1">
    <location>
        <begin position="374"/>
        <end position="407"/>
    </location>
</feature>
<feature type="domain" description="EF-hand" evidence="3">
    <location>
        <begin position="11"/>
        <end position="46"/>
    </location>
</feature>
<evidence type="ECO:0000256" key="2">
    <source>
        <dbReference type="SAM" id="MobiDB-lite"/>
    </source>
</evidence>
<dbReference type="InterPro" id="IPR011992">
    <property type="entry name" value="EF-hand-dom_pair"/>
</dbReference>
<dbReference type="PANTHER" id="PTHR45081:SF1">
    <property type="entry name" value="EF HAND FAMILY PROTEIN, PUTATIVE, EXPRESSED-RELATED"/>
    <property type="match status" value="1"/>
</dbReference>
<evidence type="ECO:0000259" key="3">
    <source>
        <dbReference type="PROSITE" id="PS50222"/>
    </source>
</evidence>
<dbReference type="Pfam" id="PF13432">
    <property type="entry name" value="TPR_16"/>
    <property type="match status" value="3"/>
</dbReference>
<dbReference type="InterPro" id="IPR019734">
    <property type="entry name" value="TPR_rpt"/>
</dbReference>
<protein>
    <submittedName>
        <fullName evidence="5">Uncharacterized TPR repeat-containing protein At1g05150-like</fullName>
    </submittedName>
</protein>
<dbReference type="RefSeq" id="XP_008795573.2">
    <property type="nucleotide sequence ID" value="XM_008797351.4"/>
</dbReference>
<dbReference type="GO" id="GO:0005886">
    <property type="term" value="C:plasma membrane"/>
    <property type="evidence" value="ECO:0007669"/>
    <property type="project" value="TreeGrafter"/>
</dbReference>
<dbReference type="SMART" id="SM00028">
    <property type="entry name" value="TPR"/>
    <property type="match status" value="7"/>
</dbReference>
<evidence type="ECO:0000256" key="1">
    <source>
        <dbReference type="PROSITE-ProRule" id="PRU00339"/>
    </source>
</evidence>
<dbReference type="GeneID" id="103711268"/>
<dbReference type="PANTHER" id="PTHR45081">
    <property type="entry name" value="EF HAND FAMILY PROTEIN, PUTATIVE, EXPRESSED-RELATED"/>
    <property type="match status" value="1"/>
</dbReference>
<reference evidence="5" key="1">
    <citation type="submission" date="2025-08" db="UniProtKB">
        <authorList>
            <consortium name="RefSeq"/>
        </authorList>
    </citation>
    <scope>IDENTIFICATION</scope>
    <source>
        <tissue evidence="5">Young leaves</tissue>
    </source>
</reference>
<dbReference type="SMART" id="SM00054">
    <property type="entry name" value="EFh"/>
    <property type="match status" value="2"/>
</dbReference>
<dbReference type="KEGG" id="pda:103711268"/>
<feature type="repeat" description="TPR" evidence="1">
    <location>
        <begin position="408"/>
        <end position="441"/>
    </location>
</feature>
<gene>
    <name evidence="5" type="primary">LOC103711268</name>
</gene>
<dbReference type="InterPro" id="IPR011990">
    <property type="entry name" value="TPR-like_helical_dom_sf"/>
</dbReference>
<dbReference type="PROSITE" id="PS50222">
    <property type="entry name" value="EF_HAND_2"/>
    <property type="match status" value="1"/>
</dbReference>
<dbReference type="OrthoDB" id="9991317at2759"/>
<dbReference type="InterPro" id="IPR002048">
    <property type="entry name" value="EF_hand_dom"/>
</dbReference>
<dbReference type="PROSITE" id="PS50005">
    <property type="entry name" value="TPR"/>
    <property type="match status" value="3"/>
</dbReference>
<organism evidence="4 5">
    <name type="scientific">Phoenix dactylifera</name>
    <name type="common">Date palm</name>
    <dbReference type="NCBI Taxonomy" id="42345"/>
    <lineage>
        <taxon>Eukaryota</taxon>
        <taxon>Viridiplantae</taxon>
        <taxon>Streptophyta</taxon>
        <taxon>Embryophyta</taxon>
        <taxon>Tracheophyta</taxon>
        <taxon>Spermatophyta</taxon>
        <taxon>Magnoliopsida</taxon>
        <taxon>Liliopsida</taxon>
        <taxon>Arecaceae</taxon>
        <taxon>Coryphoideae</taxon>
        <taxon>Phoeniceae</taxon>
        <taxon>Phoenix</taxon>
    </lineage>
</organism>
<dbReference type="SUPFAM" id="SSF48452">
    <property type="entry name" value="TPR-like"/>
    <property type="match status" value="1"/>
</dbReference>
<evidence type="ECO:0000313" key="4">
    <source>
        <dbReference type="Proteomes" id="UP000228380"/>
    </source>
</evidence>
<dbReference type="Gene3D" id="1.25.40.10">
    <property type="entry name" value="Tetratricopeptide repeat domain"/>
    <property type="match status" value="3"/>
</dbReference>
<proteinExistence type="predicted"/>
<dbReference type="Gene3D" id="1.10.238.10">
    <property type="entry name" value="EF-hand"/>
    <property type="match status" value="1"/>
</dbReference>